<keyword evidence="2" id="KW-1185">Reference proteome</keyword>
<dbReference type="InterPro" id="IPR038056">
    <property type="entry name" value="YjbR-like_sf"/>
</dbReference>
<dbReference type="EMBL" id="JOJZ01000009">
    <property type="protein sequence ID" value="KID42244.1"/>
    <property type="molecule type" value="Genomic_DNA"/>
</dbReference>
<gene>
    <name evidence="1" type="ORF">LfDm3_0173</name>
</gene>
<dbReference type="InterPro" id="IPR058532">
    <property type="entry name" value="YjbR/MT2646/Rv2570-like"/>
</dbReference>
<organism evidence="1 2">
    <name type="scientific">Fructilactobacillus fructivorans</name>
    <dbReference type="NCBI Taxonomy" id="1614"/>
    <lineage>
        <taxon>Bacteria</taxon>
        <taxon>Bacillati</taxon>
        <taxon>Bacillota</taxon>
        <taxon>Bacilli</taxon>
        <taxon>Lactobacillales</taxon>
        <taxon>Lactobacillaceae</taxon>
        <taxon>Fructilactobacillus</taxon>
    </lineage>
</organism>
<dbReference type="InterPro" id="IPR007351">
    <property type="entry name" value="YjbR"/>
</dbReference>
<dbReference type="SUPFAM" id="SSF142906">
    <property type="entry name" value="YjbR-like"/>
    <property type="match status" value="1"/>
</dbReference>
<dbReference type="PATRIC" id="fig|1614.7.peg.163"/>
<evidence type="ECO:0000313" key="1">
    <source>
        <dbReference type="EMBL" id="KID42244.1"/>
    </source>
</evidence>
<protein>
    <recommendedName>
        <fullName evidence="3">MmcQ/YjbR family DNA-binding protein</fullName>
    </recommendedName>
</protein>
<dbReference type="PANTHER" id="PTHR35145:SF1">
    <property type="entry name" value="CYTOPLASMIC PROTEIN"/>
    <property type="match status" value="1"/>
</dbReference>
<sequence>MQTRDDVIKYIKKQFDVEPDHPFKEYPQYLAFRHKDDQKWFALIMDVPKDRLGLDGTDEIDVLDVKVDPDVAGLLKQSKGYLPAYHMNKEHWITIVLGDVDSKQVQKMIKDSFKMTQ</sequence>
<accession>A0A0C1M787</accession>
<dbReference type="Gene3D" id="3.90.1150.30">
    <property type="match status" value="1"/>
</dbReference>
<evidence type="ECO:0008006" key="3">
    <source>
        <dbReference type="Google" id="ProtNLM"/>
    </source>
</evidence>
<proteinExistence type="predicted"/>
<evidence type="ECO:0000313" key="2">
    <source>
        <dbReference type="Proteomes" id="UP000031397"/>
    </source>
</evidence>
<comment type="caution">
    <text evidence="1">The sequence shown here is derived from an EMBL/GenBank/DDBJ whole genome shotgun (WGS) entry which is preliminary data.</text>
</comment>
<dbReference type="Proteomes" id="UP000031397">
    <property type="component" value="Unassembled WGS sequence"/>
</dbReference>
<name>A0A0C1M787_9LACO</name>
<dbReference type="PANTHER" id="PTHR35145">
    <property type="entry name" value="CYTOPLASMIC PROTEIN-RELATED"/>
    <property type="match status" value="1"/>
</dbReference>
<reference evidence="1 2" key="1">
    <citation type="submission" date="2014-06" db="EMBL/GenBank/DDBJ databases">
        <title>Functional and comparative genomic analyses of the Drosophila gut microbiota identify candidate symbiosis factors.</title>
        <authorList>
            <person name="Newell P.D."/>
            <person name="Chaston J.M."/>
            <person name="Douglas A.E."/>
        </authorList>
    </citation>
    <scope>NUCLEOTIDE SEQUENCE [LARGE SCALE GENOMIC DNA]</scope>
    <source>
        <strain evidence="1 2">DmCS_002</strain>
    </source>
</reference>
<dbReference type="RefSeq" id="WP_039143722.1">
    <property type="nucleotide sequence ID" value="NZ_RIGT01000001.1"/>
</dbReference>
<dbReference type="Pfam" id="PF04237">
    <property type="entry name" value="YjbR"/>
    <property type="match status" value="1"/>
</dbReference>
<dbReference type="AlphaFoldDB" id="A0A0C1M787"/>